<dbReference type="EMBL" id="CM044701">
    <property type="protein sequence ID" value="KAI5683862.1"/>
    <property type="molecule type" value="Genomic_DNA"/>
</dbReference>
<name>A0ACC0CG94_CATRO</name>
<evidence type="ECO:0000313" key="2">
    <source>
        <dbReference type="Proteomes" id="UP001060085"/>
    </source>
</evidence>
<organism evidence="1 2">
    <name type="scientific">Catharanthus roseus</name>
    <name type="common">Madagascar periwinkle</name>
    <name type="synonym">Vinca rosea</name>
    <dbReference type="NCBI Taxonomy" id="4058"/>
    <lineage>
        <taxon>Eukaryota</taxon>
        <taxon>Viridiplantae</taxon>
        <taxon>Streptophyta</taxon>
        <taxon>Embryophyta</taxon>
        <taxon>Tracheophyta</taxon>
        <taxon>Spermatophyta</taxon>
        <taxon>Magnoliopsida</taxon>
        <taxon>eudicotyledons</taxon>
        <taxon>Gunneridae</taxon>
        <taxon>Pentapetalae</taxon>
        <taxon>asterids</taxon>
        <taxon>lamiids</taxon>
        <taxon>Gentianales</taxon>
        <taxon>Apocynaceae</taxon>
        <taxon>Rauvolfioideae</taxon>
        <taxon>Vinceae</taxon>
        <taxon>Catharanthinae</taxon>
        <taxon>Catharanthus</taxon>
    </lineage>
</organism>
<comment type="caution">
    <text evidence="1">The sequence shown here is derived from an EMBL/GenBank/DDBJ whole genome shotgun (WGS) entry which is preliminary data.</text>
</comment>
<evidence type="ECO:0000313" key="1">
    <source>
        <dbReference type="EMBL" id="KAI5683862.1"/>
    </source>
</evidence>
<reference evidence="2" key="1">
    <citation type="journal article" date="2023" name="Nat. Plants">
        <title>Single-cell RNA sequencing provides a high-resolution roadmap for understanding the multicellular compartmentation of specialized metabolism.</title>
        <authorList>
            <person name="Sun S."/>
            <person name="Shen X."/>
            <person name="Li Y."/>
            <person name="Li Y."/>
            <person name="Wang S."/>
            <person name="Li R."/>
            <person name="Zhang H."/>
            <person name="Shen G."/>
            <person name="Guo B."/>
            <person name="Wei J."/>
            <person name="Xu J."/>
            <person name="St-Pierre B."/>
            <person name="Chen S."/>
            <person name="Sun C."/>
        </authorList>
    </citation>
    <scope>NUCLEOTIDE SEQUENCE [LARGE SCALE GENOMIC DNA]</scope>
</reference>
<protein>
    <submittedName>
        <fullName evidence="1">Uncharacterized protein</fullName>
    </submittedName>
</protein>
<proteinExistence type="predicted"/>
<accession>A0ACC0CG94</accession>
<dbReference type="Proteomes" id="UP001060085">
    <property type="component" value="Linkage Group LG01"/>
</dbReference>
<keyword evidence="2" id="KW-1185">Reference proteome</keyword>
<sequence length="143" mass="17195">MDSGEQIDDLIESDTIRLLDWNDTMADLKLGMRDHTITTYNPREVCKDNGTRSDAYVPDIYLQETYRRTYQSNFYRVGDEDFWRDVPYSLTFYHPTMNNQWSRKQGTRFRGEMDYRNPDFLPNIKNVITPVEAMYKFLFFKVL</sequence>
<gene>
    <name evidence="1" type="ORF">M9H77_05090</name>
</gene>